<dbReference type="AlphaFoldDB" id="A0A1G1W5M6"/>
<name>A0A1G1W5M6_9BACT</name>
<accession>A0A1G1W5M6</accession>
<protein>
    <submittedName>
        <fullName evidence="1">Uncharacterized protein</fullName>
    </submittedName>
</protein>
<evidence type="ECO:0000313" key="2">
    <source>
        <dbReference type="Proteomes" id="UP000176631"/>
    </source>
</evidence>
<dbReference type="EMBL" id="MHCP01000030">
    <property type="protein sequence ID" value="OGY22958.1"/>
    <property type="molecule type" value="Genomic_DNA"/>
</dbReference>
<organism evidence="1 2">
    <name type="scientific">Candidatus Woykebacteria bacterium RBG_13_40_15</name>
    <dbReference type="NCBI Taxonomy" id="1802593"/>
    <lineage>
        <taxon>Bacteria</taxon>
        <taxon>Candidatus Woykeibacteriota</taxon>
    </lineage>
</organism>
<proteinExistence type="predicted"/>
<gene>
    <name evidence="1" type="ORF">A2172_03435</name>
</gene>
<comment type="caution">
    <text evidence="1">The sequence shown here is derived from an EMBL/GenBank/DDBJ whole genome shotgun (WGS) entry which is preliminary data.</text>
</comment>
<reference evidence="1 2" key="1">
    <citation type="journal article" date="2016" name="Nat. Commun.">
        <title>Thousands of microbial genomes shed light on interconnected biogeochemical processes in an aquifer system.</title>
        <authorList>
            <person name="Anantharaman K."/>
            <person name="Brown C.T."/>
            <person name="Hug L.A."/>
            <person name="Sharon I."/>
            <person name="Castelle C.J."/>
            <person name="Probst A.J."/>
            <person name="Thomas B.C."/>
            <person name="Singh A."/>
            <person name="Wilkins M.J."/>
            <person name="Karaoz U."/>
            <person name="Brodie E.L."/>
            <person name="Williams K.H."/>
            <person name="Hubbard S.S."/>
            <person name="Banfield J.F."/>
        </authorList>
    </citation>
    <scope>NUCLEOTIDE SEQUENCE [LARGE SCALE GENOMIC DNA]</scope>
</reference>
<evidence type="ECO:0000313" key="1">
    <source>
        <dbReference type="EMBL" id="OGY22958.1"/>
    </source>
</evidence>
<sequence length="99" mass="10920">MIIVESKQHKQIAIKIAQIKETDYTSDKGVDVRTKTQAIEVEVDPNAFGHAKQQLAASTKTPYIAVPNKLVKQAVDATEGTRFGVMNENAKIVKRGRGR</sequence>
<dbReference type="Proteomes" id="UP000176631">
    <property type="component" value="Unassembled WGS sequence"/>
</dbReference>